<gene>
    <name evidence="2" type="ORF">BI308_11130</name>
</gene>
<reference evidence="2" key="1">
    <citation type="submission" date="2016-10" db="EMBL/GenBank/DDBJ databases">
        <title>CRISPR-Cas defence system in Roseofilum reptotaenium: evidence of a bacteriophage-cyanobacterium arms race in the coral black band disease.</title>
        <authorList>
            <person name="Buerger P."/>
            <person name="Wood-Charlson E.M."/>
            <person name="Weynberg K.D."/>
            <person name="Willis B."/>
            <person name="Van Oppen M.J."/>
        </authorList>
    </citation>
    <scope>NUCLEOTIDE SEQUENCE [LARGE SCALE GENOMIC DNA]</scope>
    <source>
        <strain evidence="2">AO1-A</strain>
    </source>
</reference>
<organism evidence="2 3">
    <name type="scientific">Roseofilum reptotaenium AO1-A</name>
    <dbReference type="NCBI Taxonomy" id="1925591"/>
    <lineage>
        <taxon>Bacteria</taxon>
        <taxon>Bacillati</taxon>
        <taxon>Cyanobacteriota</taxon>
        <taxon>Cyanophyceae</taxon>
        <taxon>Desertifilales</taxon>
        <taxon>Desertifilaceae</taxon>
        <taxon>Roseofilum</taxon>
    </lineage>
</organism>
<protein>
    <recommendedName>
        <fullName evidence="1">Glycosyltransferase subfamily 4-like N-terminal domain-containing protein</fullName>
    </recommendedName>
</protein>
<dbReference type="SUPFAM" id="SSF53756">
    <property type="entry name" value="UDP-Glycosyltransferase/glycogen phosphorylase"/>
    <property type="match status" value="2"/>
</dbReference>
<dbReference type="STRING" id="1925591.BI308_11130"/>
<dbReference type="InterPro" id="IPR028098">
    <property type="entry name" value="Glyco_trans_4-like_N"/>
</dbReference>
<keyword evidence="3" id="KW-1185">Reference proteome</keyword>
<proteinExistence type="predicted"/>
<dbReference type="EMBL" id="MLAW01000016">
    <property type="protein sequence ID" value="OJJ25515.1"/>
    <property type="molecule type" value="Genomic_DNA"/>
</dbReference>
<dbReference type="Gene3D" id="3.40.50.2000">
    <property type="entry name" value="Glycogen Phosphorylase B"/>
    <property type="match status" value="2"/>
</dbReference>
<dbReference type="Proteomes" id="UP000183940">
    <property type="component" value="Unassembled WGS sequence"/>
</dbReference>
<feature type="domain" description="Glycosyltransferase subfamily 4-like N-terminal" evidence="1">
    <location>
        <begin position="55"/>
        <end position="179"/>
    </location>
</feature>
<evidence type="ECO:0000259" key="1">
    <source>
        <dbReference type="Pfam" id="PF13579"/>
    </source>
</evidence>
<comment type="caution">
    <text evidence="2">The sequence shown here is derived from an EMBL/GenBank/DDBJ whole genome shotgun (WGS) entry which is preliminary data.</text>
</comment>
<name>A0A1L9QS45_9CYAN</name>
<evidence type="ECO:0000313" key="3">
    <source>
        <dbReference type="Proteomes" id="UP000183940"/>
    </source>
</evidence>
<dbReference type="AlphaFoldDB" id="A0A1L9QS45"/>
<evidence type="ECO:0000313" key="2">
    <source>
        <dbReference type="EMBL" id="OJJ25515.1"/>
    </source>
</evidence>
<sequence>MQHLEGSWTIEVITRAESSCVGRSIITHSIQDWYPRTLVEVFHKLRLTKIWNFGVPFNGEQAFFWVIPAILKAHQLIQDERPDLVVVFMMPYSVGWIGLVLKWLTGIPVVFNFDDSPTCTDMSGNSFHSLFHYKMAVWMENFYIRNSDATIYVSQRNLDRVKKKQPLADQNKLHLVRYGADPEDFKYSQIHTDDEHFKIAYIGFMGGWFEFYHSDDEKQKLWRKISRFLQNIGEYRLLELDLKTSSPMFLGQAVKQAITDHPEWDKRIKIDLYGSLYPKYVTDRALENQNLSDIVFIHDAVPNKEAMQIACSCDLLFMTLPARPDGAESGGRISAKTYEYLMTDRPILAGVSPGENYDYLQGKNGVWIVHPKDVSGMTEVITQLVSEKFAGNPRICDRTSIHPELSYANRAGQFANVLDTVLSQKSLNS</sequence>
<dbReference type="Pfam" id="PF13579">
    <property type="entry name" value="Glyco_trans_4_4"/>
    <property type="match status" value="1"/>
</dbReference>
<accession>A0A1L9QS45</accession>